<reference evidence="1 2" key="1">
    <citation type="journal article" date="2012" name="Genome Biol.">
        <title>Genome and low-iron response of an oceanic diatom adapted to chronic iron limitation.</title>
        <authorList>
            <person name="Lommer M."/>
            <person name="Specht M."/>
            <person name="Roy A.S."/>
            <person name="Kraemer L."/>
            <person name="Andreson R."/>
            <person name="Gutowska M.A."/>
            <person name="Wolf J."/>
            <person name="Bergner S.V."/>
            <person name="Schilhabel M.B."/>
            <person name="Klostermeier U.C."/>
            <person name="Beiko R.G."/>
            <person name="Rosenstiel P."/>
            <person name="Hippler M."/>
            <person name="Laroche J."/>
        </authorList>
    </citation>
    <scope>NUCLEOTIDE SEQUENCE [LARGE SCALE GENOMIC DNA]</scope>
    <source>
        <strain evidence="1 2">CCMP1005</strain>
    </source>
</reference>
<dbReference type="Proteomes" id="UP000266841">
    <property type="component" value="Unassembled WGS sequence"/>
</dbReference>
<keyword evidence="2" id="KW-1185">Reference proteome</keyword>
<organism evidence="1 2">
    <name type="scientific">Thalassiosira oceanica</name>
    <name type="common">Marine diatom</name>
    <dbReference type="NCBI Taxonomy" id="159749"/>
    <lineage>
        <taxon>Eukaryota</taxon>
        <taxon>Sar</taxon>
        <taxon>Stramenopiles</taxon>
        <taxon>Ochrophyta</taxon>
        <taxon>Bacillariophyta</taxon>
        <taxon>Coscinodiscophyceae</taxon>
        <taxon>Thalassiosirophycidae</taxon>
        <taxon>Thalassiosirales</taxon>
        <taxon>Thalassiosiraceae</taxon>
        <taxon>Thalassiosira</taxon>
    </lineage>
</organism>
<gene>
    <name evidence="1" type="ORF">THAOC_15538</name>
</gene>
<dbReference type="EMBL" id="AGNL01018014">
    <property type="protein sequence ID" value="EJK63785.1"/>
    <property type="molecule type" value="Genomic_DNA"/>
</dbReference>
<proteinExistence type="predicted"/>
<dbReference type="AlphaFoldDB" id="K0SEM9"/>
<protein>
    <submittedName>
        <fullName evidence="1">Uncharacterized protein</fullName>
    </submittedName>
</protein>
<evidence type="ECO:0000313" key="1">
    <source>
        <dbReference type="EMBL" id="EJK63785.1"/>
    </source>
</evidence>
<evidence type="ECO:0000313" key="2">
    <source>
        <dbReference type="Proteomes" id="UP000266841"/>
    </source>
</evidence>
<accession>K0SEM9</accession>
<sequence>MDLRVKLSQIKSRRVNLSIYIVRCDIYPPCFWADPRPPRLPRPSQHPPTRLRKAREGSLANLPATTDQLPGPISANFKNAFPFPRVKTEGYRGLTSLNGAVKFVRQRSNRVKGAKGKGSASATFLVLMKSLSGDASRRASRRLLGAALTNQSSSDRV</sequence>
<name>K0SEM9_THAOC</name>
<comment type="caution">
    <text evidence="1">The sequence shown here is derived from an EMBL/GenBank/DDBJ whole genome shotgun (WGS) entry which is preliminary data.</text>
</comment>